<dbReference type="InterPro" id="IPR039426">
    <property type="entry name" value="TonB-dep_rcpt-like"/>
</dbReference>
<dbReference type="InterPro" id="IPR037066">
    <property type="entry name" value="Plug_dom_sf"/>
</dbReference>
<dbReference type="PANTHER" id="PTHR30069">
    <property type="entry name" value="TONB-DEPENDENT OUTER MEMBRANE RECEPTOR"/>
    <property type="match status" value="1"/>
</dbReference>
<keyword evidence="2" id="KW-0812">Transmembrane</keyword>
<evidence type="ECO:0000313" key="4">
    <source>
        <dbReference type="EMBL" id="KAA6335685.1"/>
    </source>
</evidence>
<organism evidence="4">
    <name type="scientific">termite gut metagenome</name>
    <dbReference type="NCBI Taxonomy" id="433724"/>
    <lineage>
        <taxon>unclassified sequences</taxon>
        <taxon>metagenomes</taxon>
        <taxon>organismal metagenomes</taxon>
    </lineage>
</organism>
<dbReference type="NCBIfam" id="TIGR04057">
    <property type="entry name" value="SusC_RagA_signa"/>
    <property type="match status" value="1"/>
</dbReference>
<feature type="domain" description="TonB-dependent receptor plug" evidence="3">
    <location>
        <begin position="125"/>
        <end position="227"/>
    </location>
</feature>
<dbReference type="Gene3D" id="2.60.40.1120">
    <property type="entry name" value="Carboxypeptidase-like, regulatory domain"/>
    <property type="match status" value="1"/>
</dbReference>
<dbReference type="Gene3D" id="2.170.130.10">
    <property type="entry name" value="TonB-dependent receptor, plug domain"/>
    <property type="match status" value="1"/>
</dbReference>
<dbReference type="SUPFAM" id="SSF56935">
    <property type="entry name" value="Porins"/>
    <property type="match status" value="1"/>
</dbReference>
<dbReference type="InterPro" id="IPR012910">
    <property type="entry name" value="Plug_dom"/>
</dbReference>
<evidence type="ECO:0000256" key="1">
    <source>
        <dbReference type="ARBA" id="ARBA00022729"/>
    </source>
</evidence>
<dbReference type="EMBL" id="SNRY01000869">
    <property type="protein sequence ID" value="KAA6335685.1"/>
    <property type="molecule type" value="Genomic_DNA"/>
</dbReference>
<dbReference type="PROSITE" id="PS52016">
    <property type="entry name" value="TONB_DEPENDENT_REC_3"/>
    <property type="match status" value="1"/>
</dbReference>
<protein>
    <submittedName>
        <fullName evidence="4">TonB-dependent receptor SusC</fullName>
    </submittedName>
</protein>
<dbReference type="Pfam" id="PF07715">
    <property type="entry name" value="Plug"/>
    <property type="match status" value="1"/>
</dbReference>
<keyword evidence="2" id="KW-1133">Transmembrane helix</keyword>
<comment type="caution">
    <text evidence="4">The sequence shown here is derived from an EMBL/GenBank/DDBJ whole genome shotgun (WGS) entry which is preliminary data.</text>
</comment>
<keyword evidence="1" id="KW-0732">Signal</keyword>
<keyword evidence="4" id="KW-0675">Receptor</keyword>
<evidence type="ECO:0000259" key="3">
    <source>
        <dbReference type="Pfam" id="PF07715"/>
    </source>
</evidence>
<dbReference type="NCBIfam" id="TIGR04056">
    <property type="entry name" value="OMP_RagA_SusC"/>
    <property type="match status" value="1"/>
</dbReference>
<sequence>MKIPLLKSKNWIIRICSIWIICFGISLPGYAQTKTVTGIVTDASTGEPIIGATAVIQGTSRGSATNVDGLFRLEASSNEVITIAYLGYVTQKISVRNNLSFNIKLQLSSIDLDEVVVTGYTTQKKSTLTGSVATVTNKEIIVTKNENVINSLTGKLPGVRIVQKSSAPGAFDTTIDIRGMGTPLFVIDGVTRDQNYFARMDAEEIESISVLKDGSAAIYGLRAANGVVLITTKSGVAQEGKVDISYTSNFTFQQFLYVPEGVSALDYMTLRNEQNWQDFSGNYMVRRNQFFSNEQLQPYIDGKESYDWMGAVFKKTTPQQQHNLSVNGGNDRLRYYFNLGYGHQDGSYRSGDLYSDKYNIRTNVDAQITKRLKAKIQLGAILNENHKPNGTGWSTYKQTWLLRPDAPIYANDNPAYYNGDGKVLYDGHNMVAETDANNVGYEINKERRLNGTLGLTYDIPGVKGLSAKAQYDYTLSLPDNTSYRSTYFLYEYNSDSKTYSPSQKNTPANVSRSANFNYDNDLQFGLYYNNKFGSNSFNSFLLFEEAYSSWDWFSASRELMINSEYLFAGEDKNQQGTGGSPGDRAHQSFIGQLAYDYSGKYLIDARFRYDASSRFPEGKRWGFFPSVSAGWRISEEGFIKDNTDLFSNLKLRASYGEMGDDGSAGNYPPTQGYSLNGNDYGWYFDGTLNGGVSASGIPNPNLTWYKIKMYNAAVDFGILNNKLSGSFEVYKRDRTGLLATSAAVIPGTVGANLPQENLNSDRNFGWELTLEHRNKVAGINYFINGQISATKSMRTDWLETTASNSYDYWRNRSNGRYNQIWWGQESGGMFTSYEQIRNYQQYTLGQGTLPGDWWIQDWNEDGVINGSDDHPIATEGLPVFNYGISTGASWNNFDLAMNFQGAQGVYVQYAEVLTEALAFGGQNTLTWFLDRWRPVDPNADFFNANTQWISGYYPATGHDGRRSGSNNVQDASYIRLKTLELGYTLPVNLVSKVGIKNLRVYLSGYNLLTWTGLHDVDPERPGSRGGASTDYVQFYNYPVNRTYTVGASIKF</sequence>
<dbReference type="PANTHER" id="PTHR30069:SF29">
    <property type="entry name" value="HEMOGLOBIN AND HEMOGLOBIN-HAPTOGLOBIN-BINDING PROTEIN 1-RELATED"/>
    <property type="match status" value="1"/>
</dbReference>
<evidence type="ECO:0000256" key="2">
    <source>
        <dbReference type="SAM" id="Phobius"/>
    </source>
</evidence>
<accession>A0A5J4RQY2</accession>
<name>A0A5J4RQY2_9ZZZZ</name>
<feature type="transmembrane region" description="Helical" evidence="2">
    <location>
        <begin position="12"/>
        <end position="31"/>
    </location>
</feature>
<gene>
    <name evidence="4" type="ORF">EZS27_016106</name>
</gene>
<dbReference type="GO" id="GO:0015344">
    <property type="term" value="F:siderophore uptake transmembrane transporter activity"/>
    <property type="evidence" value="ECO:0007669"/>
    <property type="project" value="TreeGrafter"/>
</dbReference>
<dbReference type="InterPro" id="IPR023996">
    <property type="entry name" value="TonB-dep_OMP_SusC/RagA"/>
</dbReference>
<dbReference type="Pfam" id="PF13715">
    <property type="entry name" value="CarbopepD_reg_2"/>
    <property type="match status" value="1"/>
</dbReference>
<dbReference type="InterPro" id="IPR008969">
    <property type="entry name" value="CarboxyPept-like_regulatory"/>
</dbReference>
<keyword evidence="2" id="KW-0472">Membrane</keyword>
<dbReference type="GO" id="GO:0044718">
    <property type="term" value="P:siderophore transmembrane transport"/>
    <property type="evidence" value="ECO:0007669"/>
    <property type="project" value="TreeGrafter"/>
</dbReference>
<reference evidence="4" key="1">
    <citation type="submission" date="2019-03" db="EMBL/GenBank/DDBJ databases">
        <title>Single cell metagenomics reveals metabolic interactions within the superorganism composed of flagellate Streblomastix strix and complex community of Bacteroidetes bacteria on its surface.</title>
        <authorList>
            <person name="Treitli S.C."/>
            <person name="Kolisko M."/>
            <person name="Husnik F."/>
            <person name="Keeling P."/>
            <person name="Hampl V."/>
        </authorList>
    </citation>
    <scope>NUCLEOTIDE SEQUENCE</scope>
    <source>
        <strain evidence="4">STM</strain>
    </source>
</reference>
<dbReference type="InterPro" id="IPR023997">
    <property type="entry name" value="TonB-dep_OMP_SusC/RagA_CS"/>
</dbReference>
<dbReference type="SUPFAM" id="SSF49464">
    <property type="entry name" value="Carboxypeptidase regulatory domain-like"/>
    <property type="match status" value="1"/>
</dbReference>
<dbReference type="AlphaFoldDB" id="A0A5J4RQY2"/>
<proteinExistence type="predicted"/>